<comment type="caution">
    <text evidence="1">The sequence shown here is derived from an EMBL/GenBank/DDBJ whole genome shotgun (WGS) entry which is preliminary data.</text>
</comment>
<evidence type="ECO:0000313" key="1">
    <source>
        <dbReference type="EMBL" id="EJW95484.1"/>
    </source>
</evidence>
<gene>
    <name evidence="1" type="ORF">EVA_16409</name>
</gene>
<organism evidence="1">
    <name type="scientific">gut metagenome</name>
    <dbReference type="NCBI Taxonomy" id="749906"/>
    <lineage>
        <taxon>unclassified sequences</taxon>
        <taxon>metagenomes</taxon>
        <taxon>organismal metagenomes</taxon>
    </lineage>
</organism>
<dbReference type="EMBL" id="AMCI01005779">
    <property type="protein sequence ID" value="EJW95484.1"/>
    <property type="molecule type" value="Genomic_DNA"/>
</dbReference>
<name>J9G7P6_9ZZZZ</name>
<protein>
    <submittedName>
        <fullName evidence="1">Uncharacterized protein</fullName>
    </submittedName>
</protein>
<sequence>MACCSANSQEYTGMLDSVIGIIELCTHTAHIAALAIHHHLCQKSI</sequence>
<accession>J9G7P6</accession>
<proteinExistence type="predicted"/>
<reference evidence="1" key="1">
    <citation type="journal article" date="2012" name="PLoS ONE">
        <title>Gene sets for utilization of primary and secondary nutrition supplies in the distal gut of endangered iberian lynx.</title>
        <authorList>
            <person name="Alcaide M."/>
            <person name="Messina E."/>
            <person name="Richter M."/>
            <person name="Bargiela R."/>
            <person name="Peplies J."/>
            <person name="Huws S.A."/>
            <person name="Newbold C.J."/>
            <person name="Golyshin P.N."/>
            <person name="Simon M.A."/>
            <person name="Lopez G."/>
            <person name="Yakimov M.M."/>
            <person name="Ferrer M."/>
        </authorList>
    </citation>
    <scope>NUCLEOTIDE SEQUENCE</scope>
</reference>
<dbReference type="AlphaFoldDB" id="J9G7P6"/>